<protein>
    <recommendedName>
        <fullName evidence="1">Knr4/Smi1-like domain-containing protein</fullName>
    </recommendedName>
</protein>
<dbReference type="OrthoDB" id="5880263at2"/>
<dbReference type="Gene3D" id="3.40.1580.10">
    <property type="entry name" value="SMI1/KNR4-like"/>
    <property type="match status" value="1"/>
</dbReference>
<dbReference type="InterPro" id="IPR037883">
    <property type="entry name" value="Knr4/Smi1-like_sf"/>
</dbReference>
<proteinExistence type="predicted"/>
<dbReference type="EMBL" id="QGLR01000011">
    <property type="protein sequence ID" value="PXZ06871.1"/>
    <property type="molecule type" value="Genomic_DNA"/>
</dbReference>
<evidence type="ECO:0000313" key="2">
    <source>
        <dbReference type="EMBL" id="PXZ06871.1"/>
    </source>
</evidence>
<dbReference type="Pfam" id="PF14568">
    <property type="entry name" value="SUKH_6"/>
    <property type="match status" value="1"/>
</dbReference>
<reference evidence="2 3" key="1">
    <citation type="submission" date="2018-05" db="EMBL/GenBank/DDBJ databases">
        <title>Reference genomes for bee gut microbiota database.</title>
        <authorList>
            <person name="Ellegaard K.M."/>
        </authorList>
    </citation>
    <scope>NUCLEOTIDE SEQUENCE [LARGE SCALE GENOMIC DNA]</scope>
    <source>
        <strain evidence="2 3">ESL0182</strain>
    </source>
</reference>
<dbReference type="Proteomes" id="UP000247932">
    <property type="component" value="Unassembled WGS sequence"/>
</dbReference>
<gene>
    <name evidence="2" type="ORF">DKK70_09400</name>
</gene>
<dbReference type="SUPFAM" id="SSF160631">
    <property type="entry name" value="SMI1/KNR4-like"/>
    <property type="match status" value="1"/>
</dbReference>
<dbReference type="InterPro" id="IPR018958">
    <property type="entry name" value="Knr4/Smi1-like_dom"/>
</dbReference>
<sequence length="154" mass="17963">MKKITKKELVQLIDENSDIVHFGSSNNAPSNEWINKAESYLHVPFSESYKWFLVEYGGGDINGEEIFSIYEMDFKSAIGGDIVYNYIIDIRDNLHGKNEVVVSRTDFGEEFYFNYNKKNKNECPIFFRLGQGTGSEYAIDFYEFLYKRIKANIE</sequence>
<dbReference type="SMART" id="SM00860">
    <property type="entry name" value="SMI1_KNR4"/>
    <property type="match status" value="1"/>
</dbReference>
<evidence type="ECO:0000313" key="3">
    <source>
        <dbReference type="Proteomes" id="UP000247932"/>
    </source>
</evidence>
<comment type="caution">
    <text evidence="2">The sequence shown here is derived from an EMBL/GenBank/DDBJ whole genome shotgun (WGS) entry which is preliminary data.</text>
</comment>
<dbReference type="AlphaFoldDB" id="A0A2V4E6Z8"/>
<evidence type="ECO:0000259" key="1">
    <source>
        <dbReference type="SMART" id="SM00860"/>
    </source>
</evidence>
<accession>A0A2V4E6Z8</accession>
<name>A0A2V4E6Z8_9GAMM</name>
<organism evidence="2 3">
    <name type="scientific">Gilliamella apicola</name>
    <dbReference type="NCBI Taxonomy" id="1196095"/>
    <lineage>
        <taxon>Bacteria</taxon>
        <taxon>Pseudomonadati</taxon>
        <taxon>Pseudomonadota</taxon>
        <taxon>Gammaproteobacteria</taxon>
        <taxon>Orbales</taxon>
        <taxon>Orbaceae</taxon>
        <taxon>Gilliamella</taxon>
    </lineage>
</organism>
<dbReference type="RefSeq" id="WP_110433772.1">
    <property type="nucleotide sequence ID" value="NZ_QGLR01000011.1"/>
</dbReference>
<keyword evidence="3" id="KW-1185">Reference proteome</keyword>
<feature type="domain" description="Knr4/Smi1-like" evidence="1">
    <location>
        <begin position="28"/>
        <end position="147"/>
    </location>
</feature>